<dbReference type="OrthoDB" id="9813050at2"/>
<keyword evidence="2" id="KW-1185">Reference proteome</keyword>
<gene>
    <name evidence="1" type="ordered locus">AZOLI_p40096</name>
</gene>
<organism evidence="1 2">
    <name type="scientific">Azospirillum lipoferum (strain 4B)</name>
    <dbReference type="NCBI Taxonomy" id="862719"/>
    <lineage>
        <taxon>Bacteria</taxon>
        <taxon>Pseudomonadati</taxon>
        <taxon>Pseudomonadota</taxon>
        <taxon>Alphaproteobacteria</taxon>
        <taxon>Rhodospirillales</taxon>
        <taxon>Azospirillaceae</taxon>
        <taxon>Azospirillum</taxon>
    </lineage>
</organism>
<evidence type="ECO:0008006" key="3">
    <source>
        <dbReference type="Google" id="ProtNLM"/>
    </source>
</evidence>
<proteinExistence type="predicted"/>
<dbReference type="Pfam" id="PF07751">
    <property type="entry name" value="Abi_2"/>
    <property type="match status" value="1"/>
</dbReference>
<dbReference type="Proteomes" id="UP000005667">
    <property type="component" value="Plasmid AZO_p4"/>
</dbReference>
<dbReference type="EMBL" id="FQ311872">
    <property type="protein sequence ID" value="CBS90500.1"/>
    <property type="molecule type" value="Genomic_DNA"/>
</dbReference>
<accession>G7ZGS6</accession>
<keyword evidence="1" id="KW-0614">Plasmid</keyword>
<reference evidence="2" key="1">
    <citation type="journal article" date="2011" name="PLoS Genet.">
        <title>Azospirillum genomes reveal transition of bacteria from aquatic to terrestrial environments.</title>
        <authorList>
            <person name="Wisniewski-Dye F."/>
            <person name="Borziak K."/>
            <person name="Khalsa-Moyers G."/>
            <person name="Alexandre G."/>
            <person name="Sukharnikov L.O."/>
            <person name="Wuichet K."/>
            <person name="Hurst G.B."/>
            <person name="McDonald W.H."/>
            <person name="Robertson J.S."/>
            <person name="Barbe V."/>
            <person name="Calteau A."/>
            <person name="Rouy Z."/>
            <person name="Mangenot S."/>
            <person name="Prigent-Combaret C."/>
            <person name="Normand P."/>
            <person name="Boyer M."/>
            <person name="Siguier P."/>
            <person name="Dessaux Y."/>
            <person name="Elmerich C."/>
            <person name="Condemine G."/>
            <person name="Krishnen G."/>
            <person name="Kennedy I."/>
            <person name="Paterson A.H."/>
            <person name="Gonzalez V."/>
            <person name="Mavingui P."/>
            <person name="Zhulin I.B."/>
        </authorList>
    </citation>
    <scope>NUCLEOTIDE SEQUENCE [LARGE SCALE GENOMIC DNA]</scope>
    <source>
        <strain evidence="2">4B</strain>
    </source>
</reference>
<dbReference type="AlphaFoldDB" id="G7ZGS6"/>
<dbReference type="KEGG" id="ali:AZOLI_p40096"/>
<protein>
    <recommendedName>
        <fullName evidence="3">Abi family protein</fullName>
    </recommendedName>
</protein>
<evidence type="ECO:0000313" key="2">
    <source>
        <dbReference type="Proteomes" id="UP000005667"/>
    </source>
</evidence>
<dbReference type="InterPro" id="IPR011664">
    <property type="entry name" value="Abi_system_AbiD/AbiF-like"/>
</dbReference>
<geneLocation type="plasmid" evidence="1 2">
    <name>AZO_p4</name>
</geneLocation>
<evidence type="ECO:0000313" key="1">
    <source>
        <dbReference type="EMBL" id="CBS90500.1"/>
    </source>
</evidence>
<dbReference type="RefSeq" id="WP_014189355.1">
    <property type="nucleotide sequence ID" value="NC_016587.1"/>
</dbReference>
<dbReference type="HOGENOM" id="CLU_067089_1_0_5"/>
<sequence>MNSYEELEKALSLERFSRYLDWAGGDRERAIELYTLNTALSEALYTPLQMLEVALRNRIHAVMSGAFHENWFRDESVLLGQWQPEQLAKAIKDIEQSKKEPTAGRIVAALTFSFWTAMFGKDYETLWQQTLHKVGRRMDGKGLRRKDFSGPLAQIRSLRNRIAHHEPIVMWDLRKRHASILEITGWLSPPALEWCRAHSRFESVHPIEIITLG</sequence>
<name>G7ZGS6_AZOL4</name>